<evidence type="ECO:0000313" key="12">
    <source>
        <dbReference type="Proteomes" id="UP000652307"/>
    </source>
</evidence>
<evidence type="ECO:0000256" key="3">
    <source>
        <dbReference type="ARBA" id="ARBA00022449"/>
    </source>
</evidence>
<dbReference type="PIRSF" id="PIRSF006603">
    <property type="entry name" value="DinF"/>
    <property type="match status" value="1"/>
</dbReference>
<dbReference type="InterPro" id="IPR002528">
    <property type="entry name" value="MATE_fam"/>
</dbReference>
<comment type="caution">
    <text evidence="11">The sequence shown here is derived from an EMBL/GenBank/DDBJ whole genome shotgun (WGS) entry which is preliminary data.</text>
</comment>
<feature type="transmembrane region" description="Helical" evidence="10">
    <location>
        <begin position="97"/>
        <end position="121"/>
    </location>
</feature>
<dbReference type="InterPro" id="IPR048279">
    <property type="entry name" value="MdtK-like"/>
</dbReference>
<dbReference type="GO" id="GO:0015297">
    <property type="term" value="F:antiporter activity"/>
    <property type="evidence" value="ECO:0007669"/>
    <property type="project" value="UniProtKB-KW"/>
</dbReference>
<dbReference type="NCBIfam" id="TIGR00797">
    <property type="entry name" value="matE"/>
    <property type="match status" value="1"/>
</dbReference>
<keyword evidence="6 10" id="KW-1133">Transmembrane helix</keyword>
<dbReference type="AlphaFoldDB" id="A0A843AD32"/>
<dbReference type="PANTHER" id="PTHR43298:SF2">
    <property type="entry name" value="FMN_FAD EXPORTER YEEO-RELATED"/>
    <property type="match status" value="1"/>
</dbReference>
<feature type="transmembrane region" description="Helical" evidence="10">
    <location>
        <begin position="421"/>
        <end position="441"/>
    </location>
</feature>
<feature type="transmembrane region" description="Helical" evidence="10">
    <location>
        <begin position="170"/>
        <end position="192"/>
    </location>
</feature>
<reference evidence="11" key="1">
    <citation type="submission" date="2020-10" db="EMBL/GenBank/DDBJ databases">
        <title>Fervidococcus fontis strain 3639Fd - the first crenarchaeon capable of growth on lipids.</title>
        <authorList>
            <person name="Kochetkova T.V."/>
            <person name="Elcheninov A.G."/>
            <person name="Toschakov S.V."/>
            <person name="Kublanov I.V."/>
        </authorList>
    </citation>
    <scope>NUCLEOTIDE SEQUENCE</scope>
    <source>
        <strain evidence="11">3639Fd</strain>
    </source>
</reference>
<dbReference type="OMA" id="IEAISWM"/>
<keyword evidence="8 10" id="KW-0472">Membrane</keyword>
<keyword evidence="4" id="KW-1003">Cell membrane</keyword>
<evidence type="ECO:0000313" key="11">
    <source>
        <dbReference type="EMBL" id="MBE9391732.1"/>
    </source>
</evidence>
<evidence type="ECO:0000256" key="1">
    <source>
        <dbReference type="ARBA" id="ARBA00004651"/>
    </source>
</evidence>
<evidence type="ECO:0000256" key="2">
    <source>
        <dbReference type="ARBA" id="ARBA00022448"/>
    </source>
</evidence>
<evidence type="ECO:0000256" key="5">
    <source>
        <dbReference type="ARBA" id="ARBA00022692"/>
    </source>
</evidence>
<dbReference type="RefSeq" id="WP_014557488.1">
    <property type="nucleotide sequence ID" value="NZ_JADEZV010000006.1"/>
</dbReference>
<name>A0A843AD32_9CREN</name>
<feature type="transmembrane region" description="Helical" evidence="10">
    <location>
        <begin position="390"/>
        <end position="415"/>
    </location>
</feature>
<sequence>MKTIDKEEIFSENIGSTLIKLSIPLIVSDLVQVIYNFVDTFWLSRLGTEALSAPVVSWPPVYFLISFGAGLLSSGIATISQDYGKGDYKSAREYSGVLFLFTLVFSLIVSVIPAIFSYYILKIMNIPEDLIPFANIYLRTILLATPFAYIGITFTTITSALGDVGLTMKINLLSVVINVILDPFMIFGIYPFPKMGVFGSALATLVSEVVVAIYSIFMLFYKYKKLNIGVKDLKFDMKWLKEIFRIGVPLGIHRSSNSLAQTFSISLLSFYGADVIAAYGITTRIIDFVQSITTGYARATAIMVGANLGRKFIDRSKEVVKKSLLDLSLILVFIGVILVLFRDQLIGIFTQDPSVFKYAVDYLFISSITLPFYGWFFISYGVANGSGNTYFFGLLSVLRMWVFRILPMFICIYILTFNVIYIWLVIAVSNIISGITGLMWVNKKTWIVIK</sequence>
<dbReference type="CDD" id="cd13142">
    <property type="entry name" value="MATE_like_12"/>
    <property type="match status" value="1"/>
</dbReference>
<dbReference type="GeneID" id="12449419"/>
<organism evidence="11 12">
    <name type="scientific">Fervidicoccus fontis</name>
    <dbReference type="NCBI Taxonomy" id="683846"/>
    <lineage>
        <taxon>Archaea</taxon>
        <taxon>Thermoproteota</taxon>
        <taxon>Thermoprotei</taxon>
        <taxon>Fervidicoccales</taxon>
        <taxon>Fervidicoccaceae</taxon>
        <taxon>Fervidicoccus</taxon>
    </lineage>
</organism>
<evidence type="ECO:0000256" key="4">
    <source>
        <dbReference type="ARBA" id="ARBA00022475"/>
    </source>
</evidence>
<feature type="transmembrane region" description="Helical" evidence="10">
    <location>
        <begin position="58"/>
        <end position="77"/>
    </location>
</feature>
<comment type="subcellular location">
    <subcellularLocation>
        <location evidence="1">Cell membrane</location>
        <topology evidence="1">Multi-pass membrane protein</topology>
    </subcellularLocation>
</comment>
<keyword evidence="2" id="KW-0813">Transport</keyword>
<dbReference type="EMBL" id="JADEZV010000006">
    <property type="protein sequence ID" value="MBE9391732.1"/>
    <property type="molecule type" value="Genomic_DNA"/>
</dbReference>
<dbReference type="Proteomes" id="UP000652307">
    <property type="component" value="Unassembled WGS sequence"/>
</dbReference>
<evidence type="ECO:0000256" key="8">
    <source>
        <dbReference type="ARBA" id="ARBA00023136"/>
    </source>
</evidence>
<proteinExistence type="predicted"/>
<feature type="transmembrane region" description="Helical" evidence="10">
    <location>
        <begin position="136"/>
        <end position="158"/>
    </location>
</feature>
<dbReference type="Pfam" id="PF01554">
    <property type="entry name" value="MatE"/>
    <property type="match status" value="2"/>
</dbReference>
<feature type="transmembrane region" description="Helical" evidence="10">
    <location>
        <begin position="198"/>
        <end position="221"/>
    </location>
</feature>
<evidence type="ECO:0000256" key="6">
    <source>
        <dbReference type="ARBA" id="ARBA00022989"/>
    </source>
</evidence>
<keyword evidence="3" id="KW-0050">Antiport</keyword>
<evidence type="ECO:0000256" key="9">
    <source>
        <dbReference type="ARBA" id="ARBA00031636"/>
    </source>
</evidence>
<feature type="transmembrane region" description="Helical" evidence="10">
    <location>
        <begin position="21"/>
        <end position="38"/>
    </location>
</feature>
<feature type="transmembrane region" description="Helical" evidence="10">
    <location>
        <begin position="362"/>
        <end position="383"/>
    </location>
</feature>
<dbReference type="GO" id="GO:0042910">
    <property type="term" value="F:xenobiotic transmembrane transporter activity"/>
    <property type="evidence" value="ECO:0007669"/>
    <property type="project" value="InterPro"/>
</dbReference>
<evidence type="ECO:0000256" key="10">
    <source>
        <dbReference type="SAM" id="Phobius"/>
    </source>
</evidence>
<dbReference type="GO" id="GO:0006811">
    <property type="term" value="P:monoatomic ion transport"/>
    <property type="evidence" value="ECO:0007669"/>
    <property type="project" value="UniProtKB-KW"/>
</dbReference>
<evidence type="ECO:0000256" key="7">
    <source>
        <dbReference type="ARBA" id="ARBA00023065"/>
    </source>
</evidence>
<protein>
    <recommendedName>
        <fullName evidence="9">Multidrug-efflux transporter</fullName>
    </recommendedName>
</protein>
<dbReference type="InterPro" id="IPR050222">
    <property type="entry name" value="MATE_MdtK"/>
</dbReference>
<accession>A0A843AD32</accession>
<dbReference type="GO" id="GO:0005886">
    <property type="term" value="C:plasma membrane"/>
    <property type="evidence" value="ECO:0007669"/>
    <property type="project" value="UniProtKB-SubCell"/>
</dbReference>
<gene>
    <name evidence="11" type="ORF">IOK49_06600</name>
</gene>
<keyword evidence="5 10" id="KW-0812">Transmembrane</keyword>
<keyword evidence="7" id="KW-0406">Ion transport</keyword>
<feature type="transmembrane region" description="Helical" evidence="10">
    <location>
        <begin position="324"/>
        <end position="342"/>
    </location>
</feature>
<dbReference type="PANTHER" id="PTHR43298">
    <property type="entry name" value="MULTIDRUG RESISTANCE PROTEIN NORM-RELATED"/>
    <property type="match status" value="1"/>
</dbReference>